<feature type="compositionally biased region" description="Basic and acidic residues" evidence="1">
    <location>
        <begin position="52"/>
        <end position="75"/>
    </location>
</feature>
<protein>
    <recommendedName>
        <fullName evidence="4">Lipoprotein</fullName>
    </recommendedName>
</protein>
<organism evidence="2 3">
    <name type="scientific">Streptomyces atroolivaceus</name>
    <dbReference type="NCBI Taxonomy" id="66869"/>
    <lineage>
        <taxon>Bacteria</taxon>
        <taxon>Bacillati</taxon>
        <taxon>Actinomycetota</taxon>
        <taxon>Actinomycetes</taxon>
        <taxon>Kitasatosporales</taxon>
        <taxon>Streptomycetaceae</taxon>
        <taxon>Streptomyces</taxon>
    </lineage>
</organism>
<dbReference type="Proteomes" id="UP001595908">
    <property type="component" value="Unassembled WGS sequence"/>
</dbReference>
<keyword evidence="3" id="KW-1185">Reference proteome</keyword>
<reference evidence="3" key="1">
    <citation type="journal article" date="2019" name="Int. J. Syst. Evol. Microbiol.">
        <title>The Global Catalogue of Microorganisms (GCM) 10K type strain sequencing project: providing services to taxonomists for standard genome sequencing and annotation.</title>
        <authorList>
            <consortium name="The Broad Institute Genomics Platform"/>
            <consortium name="The Broad Institute Genome Sequencing Center for Infectious Disease"/>
            <person name="Wu L."/>
            <person name="Ma J."/>
        </authorList>
    </citation>
    <scope>NUCLEOTIDE SEQUENCE [LARGE SCALE GENOMIC DNA]</scope>
    <source>
        <strain evidence="3">ICMP 257</strain>
    </source>
</reference>
<gene>
    <name evidence="2" type="ORF">ACFPL4_32490</name>
</gene>
<name>A0ABV9VKL1_STRAZ</name>
<comment type="caution">
    <text evidence="2">The sequence shown here is derived from an EMBL/GenBank/DDBJ whole genome shotgun (WGS) entry which is preliminary data.</text>
</comment>
<dbReference type="EMBL" id="JBHSJE010000013">
    <property type="protein sequence ID" value="MFC4983011.1"/>
    <property type="molecule type" value="Genomic_DNA"/>
</dbReference>
<proteinExistence type="predicted"/>
<evidence type="ECO:0000256" key="1">
    <source>
        <dbReference type="SAM" id="MobiDB-lite"/>
    </source>
</evidence>
<accession>A0ABV9VKL1</accession>
<evidence type="ECO:0000313" key="2">
    <source>
        <dbReference type="EMBL" id="MFC4983011.1"/>
    </source>
</evidence>
<dbReference type="GeneID" id="31237138"/>
<sequence>MSLALVALLSTAGCVSVQSEGGRPAPAAVHSGNAPAAQASTPPTAPPAVHDALGKAEGQPERASGKKRKEKEEGVRAPARRAGAVPPPVHQDARNQPRRAAPALPEPPRRPGTPRQTYDMRTVCASGKGVASADVVALCRTAYGR</sequence>
<evidence type="ECO:0000313" key="3">
    <source>
        <dbReference type="Proteomes" id="UP001595908"/>
    </source>
</evidence>
<dbReference type="RefSeq" id="WP_244300396.1">
    <property type="nucleotide sequence ID" value="NZ_JBHSJE010000013.1"/>
</dbReference>
<feature type="region of interest" description="Disordered" evidence="1">
    <location>
        <begin position="17"/>
        <end position="118"/>
    </location>
</feature>
<evidence type="ECO:0008006" key="4">
    <source>
        <dbReference type="Google" id="ProtNLM"/>
    </source>
</evidence>